<evidence type="ECO:0000256" key="8">
    <source>
        <dbReference type="ARBA" id="ARBA00023136"/>
    </source>
</evidence>
<dbReference type="Pfam" id="PF14416">
    <property type="entry name" value="PMR5N"/>
    <property type="match status" value="2"/>
</dbReference>
<evidence type="ECO:0000256" key="5">
    <source>
        <dbReference type="ARBA" id="ARBA00022968"/>
    </source>
</evidence>
<keyword evidence="5" id="KW-0735">Signal-anchor</keyword>
<dbReference type="Pfam" id="PF13839">
    <property type="entry name" value="PC-Esterase"/>
    <property type="match status" value="2"/>
</dbReference>
<feature type="domain" description="Trichome birefringence-like N-terminal" evidence="13">
    <location>
        <begin position="80"/>
        <end position="138"/>
    </location>
</feature>
<dbReference type="InterPro" id="IPR025846">
    <property type="entry name" value="TBL_N"/>
</dbReference>
<comment type="subcellular location">
    <subcellularLocation>
        <location evidence="1">Golgi apparatus membrane</location>
        <topology evidence="1">Single-pass type II membrane protein</topology>
    </subcellularLocation>
</comment>
<reference evidence="14" key="2">
    <citation type="submission" date="2015-06" db="UniProtKB">
        <authorList>
            <consortium name="EnsemblPlants"/>
        </authorList>
    </citation>
    <scope>IDENTIFICATION</scope>
</reference>
<dbReference type="AlphaFoldDB" id="A0A0E0PWA2"/>
<evidence type="ECO:0008006" key="16">
    <source>
        <dbReference type="Google" id="ProtNLM"/>
    </source>
</evidence>
<keyword evidence="10" id="KW-0325">Glycoprotein</keyword>
<evidence type="ECO:0000256" key="1">
    <source>
        <dbReference type="ARBA" id="ARBA00004323"/>
    </source>
</evidence>
<evidence type="ECO:0000256" key="2">
    <source>
        <dbReference type="ARBA" id="ARBA00007727"/>
    </source>
</evidence>
<evidence type="ECO:0000256" key="6">
    <source>
        <dbReference type="ARBA" id="ARBA00022989"/>
    </source>
</evidence>
<protein>
    <recommendedName>
        <fullName evidence="16">Trichome birefringence-like N-terminal domain-containing protein</fullName>
    </recommendedName>
</protein>
<dbReference type="PANTHER" id="PTHR32285:SF272">
    <property type="entry name" value="OS06G0273200 PROTEIN"/>
    <property type="match status" value="1"/>
</dbReference>
<keyword evidence="4 11" id="KW-0812">Transmembrane</keyword>
<dbReference type="Proteomes" id="UP000008022">
    <property type="component" value="Unassembled WGS sequence"/>
</dbReference>
<dbReference type="eggNOG" id="ENOG502R691">
    <property type="taxonomic scope" value="Eukaryota"/>
</dbReference>
<evidence type="ECO:0000256" key="4">
    <source>
        <dbReference type="ARBA" id="ARBA00022692"/>
    </source>
</evidence>
<evidence type="ECO:0000313" key="15">
    <source>
        <dbReference type="Proteomes" id="UP000008022"/>
    </source>
</evidence>
<evidence type="ECO:0000256" key="10">
    <source>
        <dbReference type="ARBA" id="ARBA00023180"/>
    </source>
</evidence>
<evidence type="ECO:0000256" key="11">
    <source>
        <dbReference type="SAM" id="Phobius"/>
    </source>
</evidence>
<feature type="domain" description="Trichome birefringence-like C-terminal" evidence="12">
    <location>
        <begin position="627"/>
        <end position="932"/>
    </location>
</feature>
<keyword evidence="6 11" id="KW-1133">Transmembrane helix</keyword>
<comment type="similarity">
    <text evidence="2">Belongs to the PC-esterase family. TBL subfamily.</text>
</comment>
<keyword evidence="3" id="KW-0808">Transferase</keyword>
<organism evidence="14 15">
    <name type="scientific">Oryza rufipogon</name>
    <name type="common">Brownbeard rice</name>
    <name type="synonym">Asian wild rice</name>
    <dbReference type="NCBI Taxonomy" id="4529"/>
    <lineage>
        <taxon>Eukaryota</taxon>
        <taxon>Viridiplantae</taxon>
        <taxon>Streptophyta</taxon>
        <taxon>Embryophyta</taxon>
        <taxon>Tracheophyta</taxon>
        <taxon>Spermatophyta</taxon>
        <taxon>Magnoliopsida</taxon>
        <taxon>Liliopsida</taxon>
        <taxon>Poales</taxon>
        <taxon>Poaceae</taxon>
        <taxon>BOP clade</taxon>
        <taxon>Oryzoideae</taxon>
        <taxon>Oryzeae</taxon>
        <taxon>Oryzinae</taxon>
        <taxon>Oryza</taxon>
    </lineage>
</organism>
<sequence>MKMLLFASRAALSLTAALAVAVAVVVLLTASSRSRRPSFLRRYEPTVVATSLPSAAPPAYSGSAPPSPTPTAVVARVPRDCDIFRGEWVPAADGDDDGAAPYYTNATCGEIQEHQNCMKYGRPDLGFLRWRWRPERCELPRFDSAAFLDLLRGKSMAFVGDSLARNHMQSLMCLLSKVENPKDVSTTTDPEFRTVRYESHNFTVAAFRSPYLVTANHSSDPAGGMWDLYLDEPDAAWATAVAGFDYVVVSTANWFNRPTMFHESGRLVGCHHCLVPGVADLKRTYSLRAALRTALRALTGGAGGAGFDGTVIVRTLSPTSHFEGGEWNKGGDCRRTRPTAARMAGLDLDFHTVQVEEFRRAEAAAAASGSAVRMLLMDATAAMVARADGHPSRYGHWAHENVTLYNDCVHWCLPGPIDVWNEMLLQLLLHHHQSGEFSRMYARALTCSPRPDPSTTSPPLSPAVDFHICVSGARSIGDLPLLTRRHGDATGEASSVTVMKRLSIRGLLAGARRTRHAVAAKATTSVPALVALLFFFAAATFSVFSLGSFRWPGAADDGGAAACDAALARGRGEWMRDAGAAPYYTNATCGFIQNYQNCMKHGRPSMEFLRWRWRPGDGGEGCEPLGPFDAARFFRLVRGRSMLFVGDSLASSHVTSLVCALSQVEAPARSRDAAAGFEHWRFPAHGFAVAYFWTPFQVRWRLTRGPPEAVGPERQGEVFAGPSDLHLDEPDERWTSAAKSHDYVVLSASHWFARPAVYYQHGRVVGCHDCGDSNATATAIVKQPEHAQRAAFRAVLGALARLDGFNGTAILRTVAPTHYENGGWFDGGECTATRPASESEDGAAPEMAATEAEFYRAQVEEFAAAAAAAAARNGGKRARLRLMDVTRMMLLRPDGHPDRHGHGGGEHDGFEIDCLHWCLPGAIDVWNDLLLQIIASS</sequence>
<accession>A0A0E0PWA2</accession>
<feature type="domain" description="Trichome birefringence-like C-terminal" evidence="12">
    <location>
        <begin position="139"/>
        <end position="426"/>
    </location>
</feature>
<dbReference type="InterPro" id="IPR029962">
    <property type="entry name" value="TBL"/>
</dbReference>
<feature type="transmembrane region" description="Helical" evidence="11">
    <location>
        <begin position="526"/>
        <end position="546"/>
    </location>
</feature>
<name>A0A0E0PWA2_ORYRU</name>
<evidence type="ECO:0000256" key="7">
    <source>
        <dbReference type="ARBA" id="ARBA00023034"/>
    </source>
</evidence>
<reference evidence="15" key="1">
    <citation type="submission" date="2013-06" db="EMBL/GenBank/DDBJ databases">
        <authorList>
            <person name="Zhao Q."/>
        </authorList>
    </citation>
    <scope>NUCLEOTIDE SEQUENCE</scope>
    <source>
        <strain evidence="15">cv. W1943</strain>
    </source>
</reference>
<proteinExistence type="inferred from homology"/>
<dbReference type="OMA" id="YREYNFN"/>
<dbReference type="GO" id="GO:1990538">
    <property type="term" value="F:xylan O-acetyltransferase activity"/>
    <property type="evidence" value="ECO:0007669"/>
    <property type="project" value="UniProtKB-ARBA"/>
</dbReference>
<dbReference type="EnsemblPlants" id="ORUFI06G11070.3">
    <property type="protein sequence ID" value="ORUFI06G11070.3"/>
    <property type="gene ID" value="ORUFI06G11070"/>
</dbReference>
<keyword evidence="7" id="KW-0333">Golgi apparatus</keyword>
<feature type="domain" description="Trichome birefringence-like N-terminal" evidence="13">
    <location>
        <begin position="571"/>
        <end position="616"/>
    </location>
</feature>
<evidence type="ECO:0000259" key="13">
    <source>
        <dbReference type="Pfam" id="PF14416"/>
    </source>
</evidence>
<dbReference type="PANTHER" id="PTHR32285">
    <property type="entry name" value="PROTEIN TRICHOME BIREFRINGENCE-LIKE 9-RELATED"/>
    <property type="match status" value="1"/>
</dbReference>
<evidence type="ECO:0000313" key="14">
    <source>
        <dbReference type="EnsemblPlants" id="ORUFI06G11070.3"/>
    </source>
</evidence>
<dbReference type="Gramene" id="ORUFI06G11070.3">
    <property type="protein sequence ID" value="ORUFI06G11070.3"/>
    <property type="gene ID" value="ORUFI06G11070"/>
</dbReference>
<dbReference type="InterPro" id="IPR026057">
    <property type="entry name" value="TBL_C"/>
</dbReference>
<keyword evidence="15" id="KW-1185">Reference proteome</keyword>
<evidence type="ECO:0000256" key="9">
    <source>
        <dbReference type="ARBA" id="ARBA00023157"/>
    </source>
</evidence>
<keyword evidence="8 11" id="KW-0472">Membrane</keyword>
<evidence type="ECO:0000259" key="12">
    <source>
        <dbReference type="Pfam" id="PF13839"/>
    </source>
</evidence>
<evidence type="ECO:0000256" key="3">
    <source>
        <dbReference type="ARBA" id="ARBA00022679"/>
    </source>
</evidence>
<keyword evidence="9" id="KW-1015">Disulfide bond</keyword>
<dbReference type="GO" id="GO:0000139">
    <property type="term" value="C:Golgi membrane"/>
    <property type="evidence" value="ECO:0007669"/>
    <property type="project" value="UniProtKB-SubCell"/>
</dbReference>